<gene>
    <name evidence="2" type="ORF">ACFO3J_22835</name>
</gene>
<dbReference type="Proteomes" id="UP001595765">
    <property type="component" value="Unassembled WGS sequence"/>
</dbReference>
<keyword evidence="1" id="KW-0732">Signal</keyword>
<dbReference type="RefSeq" id="WP_386432166.1">
    <property type="nucleotide sequence ID" value="NZ_JBHSBB010000014.1"/>
</dbReference>
<organism evidence="2 3">
    <name type="scientific">Streptomyces polygonati</name>
    <dbReference type="NCBI Taxonomy" id="1617087"/>
    <lineage>
        <taxon>Bacteria</taxon>
        <taxon>Bacillati</taxon>
        <taxon>Actinomycetota</taxon>
        <taxon>Actinomycetes</taxon>
        <taxon>Kitasatosporales</taxon>
        <taxon>Streptomycetaceae</taxon>
        <taxon>Streptomyces</taxon>
    </lineage>
</organism>
<reference evidence="3" key="1">
    <citation type="journal article" date="2019" name="Int. J. Syst. Evol. Microbiol.">
        <title>The Global Catalogue of Microorganisms (GCM) 10K type strain sequencing project: providing services to taxonomists for standard genome sequencing and annotation.</title>
        <authorList>
            <consortium name="The Broad Institute Genomics Platform"/>
            <consortium name="The Broad Institute Genome Sequencing Center for Infectious Disease"/>
            <person name="Wu L."/>
            <person name="Ma J."/>
        </authorList>
    </citation>
    <scope>NUCLEOTIDE SEQUENCE [LARGE SCALE GENOMIC DNA]</scope>
    <source>
        <strain evidence="3">CGMCC 4.7237</strain>
    </source>
</reference>
<evidence type="ECO:0000256" key="1">
    <source>
        <dbReference type="SAM" id="SignalP"/>
    </source>
</evidence>
<dbReference type="InterPro" id="IPR006311">
    <property type="entry name" value="TAT_signal"/>
</dbReference>
<comment type="caution">
    <text evidence="2">The sequence shown here is derived from an EMBL/GenBank/DDBJ whole genome shotgun (WGS) entry which is preliminary data.</text>
</comment>
<name>A0ABV8HQK3_9ACTN</name>
<keyword evidence="3" id="KW-1185">Reference proteome</keyword>
<proteinExistence type="predicted"/>
<evidence type="ECO:0000313" key="2">
    <source>
        <dbReference type="EMBL" id="MFC4034290.1"/>
    </source>
</evidence>
<dbReference type="EMBL" id="JBHSBB010000014">
    <property type="protein sequence ID" value="MFC4034290.1"/>
    <property type="molecule type" value="Genomic_DNA"/>
</dbReference>
<protein>
    <submittedName>
        <fullName evidence="2">Uncharacterized protein</fullName>
    </submittedName>
</protein>
<feature type="chain" id="PRO_5045613191" evidence="1">
    <location>
        <begin position="32"/>
        <end position="559"/>
    </location>
</feature>
<sequence length="559" mass="59951">MLRTRRRAVLCATTVIMSTGLAVAIAPTAFADGSPTTTVTRVVTGDDGKLEVDLSDNTPLTSLQISVRSSTADDASTLLTVNDFSNDTTTAPVQLPAGTAYDSYPVDVDYTLADGTTEHWSGAAHGADGLLNYRKHIFVSDVSTDRATTDFDHRTVYILGQVKEFDPATSSTISAGAGADVVVNWAEQHDPSDWVNRSTHVTTDESGAFQLPVTPGGILQDGTAGIGSTPLDTTAVATPHSVPSVPAYTTSYRITSAPSSVQPHKGTKITVKGKVERLVNNVWKPFGGAPVVTTTTDPDWYTYTVPHQLATTTAAADGSFSYAITANATTTLHTYLKPSSYLPPVTQDLDTINVPTATSITLAAYSINEDAEVTTTGRLTGNCAYQSLWLQYSPNGKTSWLNISHLTTSYANGGNYCSFAMKGGGGYDGYYRVIHAESPQLLGYAQPARRLNRIRTQMSGSVTPTRPAYATTKLTASGTVIQLTSKGWVHYNHAYVVLVYKPKGDPQWYWVKKGYTNAAGRYSFSTPAYGDGTWAAYLATDSKHFYSETPNYVSVNVVH</sequence>
<dbReference type="PROSITE" id="PS51318">
    <property type="entry name" value="TAT"/>
    <property type="match status" value="1"/>
</dbReference>
<accession>A0ABV8HQK3</accession>
<evidence type="ECO:0000313" key="3">
    <source>
        <dbReference type="Proteomes" id="UP001595765"/>
    </source>
</evidence>
<feature type="signal peptide" evidence="1">
    <location>
        <begin position="1"/>
        <end position="31"/>
    </location>
</feature>